<organism evidence="1 2">
    <name type="scientific">Nostoc punctiforme FACHB-252</name>
    <dbReference type="NCBI Taxonomy" id="1357509"/>
    <lineage>
        <taxon>Bacteria</taxon>
        <taxon>Bacillati</taxon>
        <taxon>Cyanobacteriota</taxon>
        <taxon>Cyanophyceae</taxon>
        <taxon>Nostocales</taxon>
        <taxon>Nostocaceae</taxon>
        <taxon>Nostoc</taxon>
    </lineage>
</organism>
<accession>A0ABR8HHG6</accession>
<comment type="caution">
    <text evidence="1">The sequence shown here is derived from an EMBL/GenBank/DDBJ whole genome shotgun (WGS) entry which is preliminary data.</text>
</comment>
<dbReference type="Gene3D" id="1.10.3210.10">
    <property type="entry name" value="Hypothetical protein af1432"/>
    <property type="match status" value="1"/>
</dbReference>
<dbReference type="EMBL" id="JACJTC010000019">
    <property type="protein sequence ID" value="MBD2614480.1"/>
    <property type="molecule type" value="Genomic_DNA"/>
</dbReference>
<keyword evidence="2" id="KW-1185">Reference proteome</keyword>
<sequence>MEIEERLPLLEEILGRWKNEVGNDYVGYKNHVYRMIHFCLAQRDFDSVAREKIIIAGCFHDLGIWSNDTFDYLPPSVALAKDYLWQNSLEQWIPEIELMIGTHHKLRKYEDMENPLVEVFRKGDLVDFSLGFVKCGLSKSYIRSVKKQFPNAGFHKCLARTASSWCLKHPLNPIPVLKW</sequence>
<proteinExistence type="predicted"/>
<name>A0ABR8HHG6_NOSPU</name>
<evidence type="ECO:0008006" key="3">
    <source>
        <dbReference type="Google" id="ProtNLM"/>
    </source>
</evidence>
<gene>
    <name evidence="1" type="ORF">H6G94_24935</name>
</gene>
<dbReference type="Proteomes" id="UP000606396">
    <property type="component" value="Unassembled WGS sequence"/>
</dbReference>
<dbReference type="SUPFAM" id="SSF109604">
    <property type="entry name" value="HD-domain/PDEase-like"/>
    <property type="match status" value="1"/>
</dbReference>
<protein>
    <recommendedName>
        <fullName evidence="3">HD domain-containing protein</fullName>
    </recommendedName>
</protein>
<evidence type="ECO:0000313" key="1">
    <source>
        <dbReference type="EMBL" id="MBD2614480.1"/>
    </source>
</evidence>
<evidence type="ECO:0000313" key="2">
    <source>
        <dbReference type="Proteomes" id="UP000606396"/>
    </source>
</evidence>
<reference evidence="1 2" key="1">
    <citation type="journal article" date="2020" name="ISME J.">
        <title>Comparative genomics reveals insights into cyanobacterial evolution and habitat adaptation.</title>
        <authorList>
            <person name="Chen M.Y."/>
            <person name="Teng W.K."/>
            <person name="Zhao L."/>
            <person name="Hu C.X."/>
            <person name="Zhou Y.K."/>
            <person name="Han B.P."/>
            <person name="Song L.R."/>
            <person name="Shu W.S."/>
        </authorList>
    </citation>
    <scope>NUCLEOTIDE SEQUENCE [LARGE SCALE GENOMIC DNA]</scope>
    <source>
        <strain evidence="1 2">FACHB-252</strain>
    </source>
</reference>